<keyword evidence="1" id="KW-0436">Ligase</keyword>
<gene>
    <name evidence="3" type="ORF">AKJ64_05220</name>
</gene>
<dbReference type="Pfam" id="PF04675">
    <property type="entry name" value="DNA_ligase_A_N"/>
    <property type="match status" value="1"/>
</dbReference>
<dbReference type="GO" id="GO:0006281">
    <property type="term" value="P:DNA repair"/>
    <property type="evidence" value="ECO:0007669"/>
    <property type="project" value="InterPro"/>
</dbReference>
<dbReference type="GO" id="GO:0003910">
    <property type="term" value="F:DNA ligase (ATP) activity"/>
    <property type="evidence" value="ECO:0007669"/>
    <property type="project" value="InterPro"/>
</dbReference>
<feature type="domain" description="DNA ligase ATP-dependent N-terminal" evidence="2">
    <location>
        <begin position="2"/>
        <end position="52"/>
    </location>
</feature>
<sequence>MKFDEIASLSEKLSETDSRNEKIGLISDFLKSLRPEDLTRACRMIIGRAFPKSSQKKRRFLRNPS</sequence>
<protein>
    <recommendedName>
        <fullName evidence="2">DNA ligase ATP-dependent N-terminal domain-containing protein</fullName>
    </recommendedName>
</protein>
<reference evidence="3 4" key="1">
    <citation type="journal article" date="2016" name="Sci. Rep.">
        <title>Metabolic traits of an uncultured archaeal lineage -MSBL1- from brine pools of the Red Sea.</title>
        <authorList>
            <person name="Mwirichia R."/>
            <person name="Alam I."/>
            <person name="Rashid M."/>
            <person name="Vinu M."/>
            <person name="Ba-Alawi W."/>
            <person name="Anthony Kamau A."/>
            <person name="Kamanda Ngugi D."/>
            <person name="Goker M."/>
            <person name="Klenk H.P."/>
            <person name="Bajic V."/>
            <person name="Stingl U."/>
        </authorList>
    </citation>
    <scope>NUCLEOTIDE SEQUENCE [LARGE SCALE GENOMIC DNA]</scope>
    <source>
        <strain evidence="3">SCGC-AAA259E17</strain>
    </source>
</reference>
<evidence type="ECO:0000313" key="4">
    <source>
        <dbReference type="Proteomes" id="UP000070373"/>
    </source>
</evidence>
<dbReference type="EMBL" id="LHXN01000140">
    <property type="protein sequence ID" value="KXA90805.1"/>
    <property type="molecule type" value="Genomic_DNA"/>
</dbReference>
<evidence type="ECO:0000313" key="3">
    <source>
        <dbReference type="EMBL" id="KXA90805.1"/>
    </source>
</evidence>
<name>A0A133U9D4_9EURY</name>
<dbReference type="Gene3D" id="1.10.3260.10">
    <property type="entry name" value="DNA ligase, ATP-dependent, N-terminal domain"/>
    <property type="match status" value="1"/>
</dbReference>
<dbReference type="GO" id="GO:0006310">
    <property type="term" value="P:DNA recombination"/>
    <property type="evidence" value="ECO:0007669"/>
    <property type="project" value="InterPro"/>
</dbReference>
<dbReference type="GO" id="GO:0003677">
    <property type="term" value="F:DNA binding"/>
    <property type="evidence" value="ECO:0007669"/>
    <property type="project" value="InterPro"/>
</dbReference>
<comment type="caution">
    <text evidence="3">The sequence shown here is derived from an EMBL/GenBank/DDBJ whole genome shotgun (WGS) entry which is preliminary data.</text>
</comment>
<keyword evidence="4" id="KW-1185">Reference proteome</keyword>
<dbReference type="AlphaFoldDB" id="A0A133U9D4"/>
<dbReference type="Proteomes" id="UP000070373">
    <property type="component" value="Unassembled WGS sequence"/>
</dbReference>
<evidence type="ECO:0000259" key="2">
    <source>
        <dbReference type="Pfam" id="PF04675"/>
    </source>
</evidence>
<organism evidence="3 4">
    <name type="scientific">candidate division MSBL1 archaeon SCGC-AAA259E17</name>
    <dbReference type="NCBI Taxonomy" id="1698263"/>
    <lineage>
        <taxon>Archaea</taxon>
        <taxon>Methanobacteriati</taxon>
        <taxon>Methanobacteriota</taxon>
        <taxon>candidate division MSBL1</taxon>
    </lineage>
</organism>
<dbReference type="InterPro" id="IPR012308">
    <property type="entry name" value="DNA_ligase_ATP-dep_N"/>
</dbReference>
<accession>A0A133U9D4</accession>
<dbReference type="InterPro" id="IPR036599">
    <property type="entry name" value="DNA_ligase_N_sf"/>
</dbReference>
<dbReference type="SUPFAM" id="SSF117018">
    <property type="entry name" value="ATP-dependent DNA ligase DNA-binding domain"/>
    <property type="match status" value="1"/>
</dbReference>
<proteinExistence type="predicted"/>
<evidence type="ECO:0000256" key="1">
    <source>
        <dbReference type="ARBA" id="ARBA00022598"/>
    </source>
</evidence>